<gene>
    <name evidence="2" type="primary">gpr180</name>
    <name evidence="2" type="ORF">SPIL2461_LOCUS15376</name>
</gene>
<dbReference type="AlphaFoldDB" id="A0A812UJF8"/>
<dbReference type="Proteomes" id="UP000649617">
    <property type="component" value="Unassembled WGS sequence"/>
</dbReference>
<protein>
    <submittedName>
        <fullName evidence="2">Gpr180 protein</fullName>
    </submittedName>
</protein>
<keyword evidence="1" id="KW-1133">Transmembrane helix</keyword>
<dbReference type="EMBL" id="CAJNIZ010037413">
    <property type="protein sequence ID" value="CAE7571088.1"/>
    <property type="molecule type" value="Genomic_DNA"/>
</dbReference>
<organism evidence="2 3">
    <name type="scientific">Symbiodinium pilosum</name>
    <name type="common">Dinoflagellate</name>
    <dbReference type="NCBI Taxonomy" id="2952"/>
    <lineage>
        <taxon>Eukaryota</taxon>
        <taxon>Sar</taxon>
        <taxon>Alveolata</taxon>
        <taxon>Dinophyceae</taxon>
        <taxon>Suessiales</taxon>
        <taxon>Symbiodiniaceae</taxon>
        <taxon>Symbiodinium</taxon>
    </lineage>
</organism>
<evidence type="ECO:0000256" key="1">
    <source>
        <dbReference type="SAM" id="Phobius"/>
    </source>
</evidence>
<sequence length="511" mass="57005">MCPKPAEAYPKYVNGAVGLTSLTVTSAILALLIGGILAMVFLGNEVNASVERHVYLLYRQRSLMLATRFDPAAEKQKCKAMHKDPEKLAQCTELISGVCEELDFEGKVKPLTLFGLRLGWSLCLGQRFSVSVPVKRLSLGNRVMKALQNLATGIATGGFVSADAKIGGFGKHFLRLRPRLTQKYTGAILADFDYVIPKTQTFAFRTASHPPTFLVGIQPQQPHTSAQWQVSLHPAGKSGSLASSPPTLSHGWGSRYQVVTERREEPAWEGFVNLKSKYADETRIDVFVVDSRIAHLEDIHQQKQCSFEGSWQNFSEREQGRHHRVLSFTESATGCFLLVQLVLAGVVLRRFFLFVDTGKLLSRVIVFKFFAQDFPQQMCIAAYLYAWYAENGLRCQMCLFHPSHCDDQHPLHSTNLLVCLFTLLSAVANQLLFQARLKPGYDSEDECVVCFFRFVMVSVSILPFTTAMCMLSAVLLHLKSVLIYFLIGVPTVLGWGTIVCVPLFVCCDDEL</sequence>
<feature type="transmembrane region" description="Helical" evidence="1">
    <location>
        <begin position="482"/>
        <end position="505"/>
    </location>
</feature>
<keyword evidence="1" id="KW-0812">Transmembrane</keyword>
<evidence type="ECO:0000313" key="3">
    <source>
        <dbReference type="Proteomes" id="UP000649617"/>
    </source>
</evidence>
<feature type="transmembrane region" description="Helical" evidence="1">
    <location>
        <begin position="414"/>
        <end position="433"/>
    </location>
</feature>
<comment type="caution">
    <text evidence="2">The sequence shown here is derived from an EMBL/GenBank/DDBJ whole genome shotgun (WGS) entry which is preliminary data.</text>
</comment>
<dbReference type="OrthoDB" id="45670at2759"/>
<keyword evidence="1" id="KW-0472">Membrane</keyword>
<keyword evidence="3" id="KW-1185">Reference proteome</keyword>
<reference evidence="2" key="1">
    <citation type="submission" date="2021-02" db="EMBL/GenBank/DDBJ databases">
        <authorList>
            <person name="Dougan E. K."/>
            <person name="Rhodes N."/>
            <person name="Thang M."/>
            <person name="Chan C."/>
        </authorList>
    </citation>
    <scope>NUCLEOTIDE SEQUENCE</scope>
</reference>
<name>A0A812UJF8_SYMPI</name>
<feature type="transmembrane region" description="Helical" evidence="1">
    <location>
        <begin position="20"/>
        <end position="42"/>
    </location>
</feature>
<accession>A0A812UJF8</accession>
<evidence type="ECO:0000313" key="2">
    <source>
        <dbReference type="EMBL" id="CAE7571088.1"/>
    </source>
</evidence>
<feature type="transmembrane region" description="Helical" evidence="1">
    <location>
        <begin position="331"/>
        <end position="352"/>
    </location>
</feature>
<feature type="transmembrane region" description="Helical" evidence="1">
    <location>
        <begin position="454"/>
        <end position="476"/>
    </location>
</feature>
<proteinExistence type="predicted"/>